<evidence type="ECO:0000256" key="4">
    <source>
        <dbReference type="ARBA" id="ARBA00035244"/>
    </source>
</evidence>
<dbReference type="EMBL" id="LBWB01000043">
    <property type="protein sequence ID" value="KKQ97850.1"/>
    <property type="molecule type" value="Genomic_DNA"/>
</dbReference>
<dbReference type="Gene3D" id="3.40.1370.10">
    <property type="match status" value="1"/>
</dbReference>
<accession>A0A0G0MBV9</accession>
<dbReference type="InterPro" id="IPR013005">
    <property type="entry name" value="Ribosomal_uL4-like"/>
</dbReference>
<evidence type="ECO:0000256" key="2">
    <source>
        <dbReference type="ARBA" id="ARBA00022980"/>
    </source>
</evidence>
<dbReference type="GO" id="GO:1990904">
    <property type="term" value="C:ribonucleoprotein complex"/>
    <property type="evidence" value="ECO:0007669"/>
    <property type="project" value="UniProtKB-KW"/>
</dbReference>
<dbReference type="PANTHER" id="PTHR10746">
    <property type="entry name" value="50S RIBOSOMAL PROTEIN L4"/>
    <property type="match status" value="1"/>
</dbReference>
<evidence type="ECO:0000313" key="7">
    <source>
        <dbReference type="Proteomes" id="UP000033881"/>
    </source>
</evidence>
<keyword evidence="3" id="KW-0687">Ribonucleoprotein</keyword>
<comment type="caution">
    <text evidence="6">The sequence shown here is derived from an EMBL/GenBank/DDBJ whole genome shotgun (WGS) entry which is preliminary data.</text>
</comment>
<gene>
    <name evidence="6" type="ORF">UT24_C0043G0009</name>
</gene>
<dbReference type="NCBIfam" id="TIGR03953">
    <property type="entry name" value="rplD_bact"/>
    <property type="match status" value="1"/>
</dbReference>
<keyword evidence="2 6" id="KW-0689">Ribosomal protein</keyword>
<dbReference type="InterPro" id="IPR002136">
    <property type="entry name" value="Ribosomal_uL4"/>
</dbReference>
<dbReference type="PATRIC" id="fig|1618574.4.peg.1795"/>
<dbReference type="STRING" id="1618574.UT24_C0043G0009"/>
<name>A0A0G0MBV9_9BACT</name>
<proteinExistence type="inferred from homology"/>
<dbReference type="Proteomes" id="UP000033881">
    <property type="component" value="Unassembled WGS sequence"/>
</dbReference>
<evidence type="ECO:0000256" key="3">
    <source>
        <dbReference type="ARBA" id="ARBA00023274"/>
    </source>
</evidence>
<evidence type="ECO:0000256" key="1">
    <source>
        <dbReference type="ARBA" id="ARBA00010528"/>
    </source>
</evidence>
<dbReference type="GO" id="GO:0006412">
    <property type="term" value="P:translation"/>
    <property type="evidence" value="ECO:0007669"/>
    <property type="project" value="InterPro"/>
</dbReference>
<dbReference type="Pfam" id="PF00573">
    <property type="entry name" value="Ribosomal_L4"/>
    <property type="match status" value="1"/>
</dbReference>
<organism evidence="6 7">
    <name type="scientific">Candidatus Woesebacteria bacterium GW2011_GWB1_39_12</name>
    <dbReference type="NCBI Taxonomy" id="1618574"/>
    <lineage>
        <taxon>Bacteria</taxon>
        <taxon>Candidatus Woeseibacteriota</taxon>
    </lineage>
</organism>
<dbReference type="SUPFAM" id="SSF52166">
    <property type="entry name" value="Ribosomal protein L4"/>
    <property type="match status" value="1"/>
</dbReference>
<dbReference type="PANTHER" id="PTHR10746:SF6">
    <property type="entry name" value="LARGE RIBOSOMAL SUBUNIT PROTEIN UL4M"/>
    <property type="match status" value="1"/>
</dbReference>
<sequence length="235" mass="25784">MRSLQAHGERRIIMVKLTIYSAKGIRKGSTNLPNNFVEKINLPLLAQAVRVYEDRQHPGLAKAKTRGEVTASTRKIYRQKGTGGARHGSISAPIFVGGGVAHGPKGVKRVLSLPKKIKDKALGVALSLKASEGQLLVVDGLDSLKKTKEVSNLINEISKKESLVRTPKFTFAISGKNKNINKVINNINGARVFLFGNLNAYQVYQSGLLVIDKEAFESKNTGKRKDSQKKRKVKK</sequence>
<comment type="similarity">
    <text evidence="1">Belongs to the universal ribosomal protein uL4 family.</text>
</comment>
<dbReference type="InterPro" id="IPR023574">
    <property type="entry name" value="Ribosomal_uL4_dom_sf"/>
</dbReference>
<dbReference type="AlphaFoldDB" id="A0A0G0MBV9"/>
<evidence type="ECO:0000313" key="6">
    <source>
        <dbReference type="EMBL" id="KKQ97850.1"/>
    </source>
</evidence>
<evidence type="ECO:0000256" key="5">
    <source>
        <dbReference type="ARBA" id="ARBA00035462"/>
    </source>
</evidence>
<reference evidence="6 7" key="1">
    <citation type="journal article" date="2015" name="Nature">
        <title>rRNA introns, odd ribosomes, and small enigmatic genomes across a large radiation of phyla.</title>
        <authorList>
            <person name="Brown C.T."/>
            <person name="Hug L.A."/>
            <person name="Thomas B.C."/>
            <person name="Sharon I."/>
            <person name="Castelle C.J."/>
            <person name="Singh A."/>
            <person name="Wilkins M.J."/>
            <person name="Williams K.H."/>
            <person name="Banfield J.F."/>
        </authorList>
    </citation>
    <scope>NUCLEOTIDE SEQUENCE [LARGE SCALE GENOMIC DNA]</scope>
</reference>
<dbReference type="GO" id="GO:0003735">
    <property type="term" value="F:structural constituent of ribosome"/>
    <property type="evidence" value="ECO:0007669"/>
    <property type="project" value="InterPro"/>
</dbReference>
<dbReference type="GO" id="GO:0005840">
    <property type="term" value="C:ribosome"/>
    <property type="evidence" value="ECO:0007669"/>
    <property type="project" value="UniProtKB-KW"/>
</dbReference>
<protein>
    <recommendedName>
        <fullName evidence="4">Large ribosomal subunit protein uL4</fullName>
    </recommendedName>
    <alternativeName>
        <fullName evidence="5">50S ribosomal protein L4</fullName>
    </alternativeName>
</protein>